<comment type="caution">
    <text evidence="3">The sequence shown here is derived from an EMBL/GenBank/DDBJ whole genome shotgun (WGS) entry which is preliminary data.</text>
</comment>
<feature type="domain" description="DUF6534" evidence="2">
    <location>
        <begin position="167"/>
        <end position="270"/>
    </location>
</feature>
<dbReference type="AlphaFoldDB" id="A0A8H6ZF29"/>
<protein>
    <recommendedName>
        <fullName evidence="2">DUF6534 domain-containing protein</fullName>
    </recommendedName>
</protein>
<keyword evidence="1" id="KW-1133">Transmembrane helix</keyword>
<evidence type="ECO:0000256" key="1">
    <source>
        <dbReference type="SAM" id="Phobius"/>
    </source>
</evidence>
<keyword evidence="1" id="KW-0812">Transmembrane</keyword>
<sequence>MDNVVPAMDNSLGALEIGVLVSYLLFGVTTTQTYIYYNRFPDDSPKLKAMVAFIWVCECGHAICIGQGLYNYTITNYGQPESLASLPKSILTSTFLTAVITSIVHGFFAFRIYSLTKKLYICFIISILMFLRLLATTALSFVAMSEALLVPFENRFEWLVISTLTISATIDSTIAVILVVSLRNQSRDVAKRTTALVDKLIAWTIETAGITSVSSIITFLCFVTMTHNFIWLGVQVVSARGEHVQSPHQGYSDLSAVFSNSLLASLNSRVTLREMDKLTVTLQSLPPTIPQSYTGVNLQATKTSEAMNNTEA</sequence>
<organism evidence="3 4">
    <name type="scientific">Mycena sanguinolenta</name>
    <dbReference type="NCBI Taxonomy" id="230812"/>
    <lineage>
        <taxon>Eukaryota</taxon>
        <taxon>Fungi</taxon>
        <taxon>Dikarya</taxon>
        <taxon>Basidiomycota</taxon>
        <taxon>Agaricomycotina</taxon>
        <taxon>Agaricomycetes</taxon>
        <taxon>Agaricomycetidae</taxon>
        <taxon>Agaricales</taxon>
        <taxon>Marasmiineae</taxon>
        <taxon>Mycenaceae</taxon>
        <taxon>Mycena</taxon>
    </lineage>
</organism>
<dbReference type="Pfam" id="PF20152">
    <property type="entry name" value="DUF6534"/>
    <property type="match status" value="1"/>
</dbReference>
<feature type="transmembrane region" description="Helical" evidence="1">
    <location>
        <begin position="49"/>
        <end position="70"/>
    </location>
</feature>
<evidence type="ECO:0000259" key="2">
    <source>
        <dbReference type="Pfam" id="PF20152"/>
    </source>
</evidence>
<dbReference type="EMBL" id="JACAZH010000001">
    <property type="protein sequence ID" value="KAF7377838.1"/>
    <property type="molecule type" value="Genomic_DNA"/>
</dbReference>
<reference evidence="3" key="1">
    <citation type="submission" date="2020-05" db="EMBL/GenBank/DDBJ databases">
        <title>Mycena genomes resolve the evolution of fungal bioluminescence.</title>
        <authorList>
            <person name="Tsai I.J."/>
        </authorList>
    </citation>
    <scope>NUCLEOTIDE SEQUENCE</scope>
    <source>
        <strain evidence="3">160909Yilan</strain>
    </source>
</reference>
<name>A0A8H6ZF29_9AGAR</name>
<accession>A0A8H6ZF29</accession>
<feature type="transmembrane region" description="Helical" evidence="1">
    <location>
        <begin position="156"/>
        <end position="180"/>
    </location>
</feature>
<keyword evidence="4" id="KW-1185">Reference proteome</keyword>
<keyword evidence="1" id="KW-0472">Membrane</keyword>
<feature type="transmembrane region" description="Helical" evidence="1">
    <location>
        <begin position="12"/>
        <end position="37"/>
    </location>
</feature>
<proteinExistence type="predicted"/>
<gene>
    <name evidence="3" type="ORF">MSAN_00207300</name>
</gene>
<dbReference type="OrthoDB" id="2535105at2759"/>
<dbReference type="PANTHER" id="PTHR40465:SF1">
    <property type="entry name" value="DUF6534 DOMAIN-CONTAINING PROTEIN"/>
    <property type="match status" value="1"/>
</dbReference>
<dbReference type="InterPro" id="IPR045339">
    <property type="entry name" value="DUF6534"/>
</dbReference>
<evidence type="ECO:0000313" key="3">
    <source>
        <dbReference type="EMBL" id="KAF7377838.1"/>
    </source>
</evidence>
<feature type="transmembrane region" description="Helical" evidence="1">
    <location>
        <begin position="120"/>
        <end position="144"/>
    </location>
</feature>
<dbReference type="Proteomes" id="UP000623467">
    <property type="component" value="Unassembled WGS sequence"/>
</dbReference>
<feature type="transmembrane region" description="Helical" evidence="1">
    <location>
        <begin position="90"/>
        <end position="113"/>
    </location>
</feature>
<dbReference type="PANTHER" id="PTHR40465">
    <property type="entry name" value="CHROMOSOME 1, WHOLE GENOME SHOTGUN SEQUENCE"/>
    <property type="match status" value="1"/>
</dbReference>
<feature type="transmembrane region" description="Helical" evidence="1">
    <location>
        <begin position="200"/>
        <end position="225"/>
    </location>
</feature>
<evidence type="ECO:0000313" key="4">
    <source>
        <dbReference type="Proteomes" id="UP000623467"/>
    </source>
</evidence>